<accession>A0A3Q0RYH3</accession>
<reference evidence="2" key="2">
    <citation type="submission" date="2025-09" db="UniProtKB">
        <authorList>
            <consortium name="Ensembl"/>
        </authorList>
    </citation>
    <scope>IDENTIFICATION</scope>
</reference>
<dbReference type="AlphaFoldDB" id="A0A3Q0RYH3"/>
<dbReference type="InterPro" id="IPR036834">
    <property type="entry name" value="Bcl-2-like_sf"/>
</dbReference>
<reference evidence="2" key="1">
    <citation type="submission" date="2025-08" db="UniProtKB">
        <authorList>
            <consortium name="Ensembl"/>
        </authorList>
    </citation>
    <scope>IDENTIFICATION</scope>
</reference>
<evidence type="ECO:0000313" key="3">
    <source>
        <dbReference type="Proteomes" id="UP000261340"/>
    </source>
</evidence>
<dbReference type="Proteomes" id="UP000261340">
    <property type="component" value="Unplaced"/>
</dbReference>
<evidence type="ECO:0000256" key="1">
    <source>
        <dbReference type="ARBA" id="ARBA00022703"/>
    </source>
</evidence>
<name>A0A3Q0RYH3_AMPCI</name>
<evidence type="ECO:0000313" key="2">
    <source>
        <dbReference type="Ensembl" id="ENSACIP00000017644.1"/>
    </source>
</evidence>
<dbReference type="GO" id="GO:0042981">
    <property type="term" value="P:regulation of apoptotic process"/>
    <property type="evidence" value="ECO:0007669"/>
    <property type="project" value="InterPro"/>
</dbReference>
<dbReference type="GO" id="GO:0006915">
    <property type="term" value="P:apoptotic process"/>
    <property type="evidence" value="ECO:0007669"/>
    <property type="project" value="UniProtKB-KW"/>
</dbReference>
<protein>
    <recommendedName>
        <fullName evidence="4">BCL2 like 15</fullName>
    </recommendedName>
</protein>
<organism evidence="2 3">
    <name type="scientific">Amphilophus citrinellus</name>
    <name type="common">Midas cichlid</name>
    <name type="synonym">Cichlasoma citrinellum</name>
    <dbReference type="NCBI Taxonomy" id="61819"/>
    <lineage>
        <taxon>Eukaryota</taxon>
        <taxon>Metazoa</taxon>
        <taxon>Chordata</taxon>
        <taxon>Craniata</taxon>
        <taxon>Vertebrata</taxon>
        <taxon>Euteleostomi</taxon>
        <taxon>Actinopterygii</taxon>
        <taxon>Neopterygii</taxon>
        <taxon>Teleostei</taxon>
        <taxon>Neoteleostei</taxon>
        <taxon>Acanthomorphata</taxon>
        <taxon>Ovalentaria</taxon>
        <taxon>Cichlomorphae</taxon>
        <taxon>Cichliformes</taxon>
        <taxon>Cichlidae</taxon>
        <taxon>New World cichlids</taxon>
        <taxon>Cichlasomatinae</taxon>
        <taxon>Heroini</taxon>
        <taxon>Amphilophus</taxon>
    </lineage>
</organism>
<evidence type="ECO:0008006" key="4">
    <source>
        <dbReference type="Google" id="ProtNLM"/>
    </source>
</evidence>
<proteinExistence type="predicted"/>
<dbReference type="PANTHER" id="PTHR36466:SF1">
    <property type="entry name" value="BCL-2-LIKE PROTEIN 15"/>
    <property type="match status" value="1"/>
</dbReference>
<dbReference type="InterPro" id="IPR033543">
    <property type="entry name" value="BCL2L15"/>
</dbReference>
<keyword evidence="1" id="KW-0053">Apoptosis</keyword>
<dbReference type="GeneTree" id="ENSGT00940000176117"/>
<dbReference type="InterPro" id="IPR002475">
    <property type="entry name" value="Bcl2-like"/>
</dbReference>
<dbReference type="PANTHER" id="PTHR36466">
    <property type="entry name" value="BCL-2-LIKE PROTEIN 15"/>
    <property type="match status" value="1"/>
</dbReference>
<keyword evidence="3" id="KW-1185">Reference proteome</keyword>
<sequence>MAPTEEVTWQTKQIIECLFNDEPGVSYCQLDACLETDSPSNNGHYLFIMMLDFQLFINHHLLSPQAVEAAFSNGVDLLCQNPVAQMPEVAPEMQLIRASVAFGLFVKQSYPELKSRVQEAMISFLNRRVSSWVVQKGGWVSRLSRFLSLKVLVKI</sequence>
<dbReference type="SUPFAM" id="SSF56854">
    <property type="entry name" value="Bcl-2 inhibitors of programmed cell death"/>
    <property type="match status" value="1"/>
</dbReference>
<dbReference type="PROSITE" id="PS50062">
    <property type="entry name" value="BCL2_FAMILY"/>
    <property type="match status" value="1"/>
</dbReference>
<dbReference type="Ensembl" id="ENSACIT00000018120.1">
    <property type="protein sequence ID" value="ENSACIP00000017644.1"/>
    <property type="gene ID" value="ENSACIG00000013772.1"/>
</dbReference>
<dbReference type="Gene3D" id="1.10.437.10">
    <property type="entry name" value="Blc2-like"/>
    <property type="match status" value="1"/>
</dbReference>